<dbReference type="Proteomes" id="UP000735302">
    <property type="component" value="Unassembled WGS sequence"/>
</dbReference>
<accession>A0AAV3ZII8</accession>
<proteinExistence type="predicted"/>
<sequence>MPPVLPPASEGQTSAITEPRQGSVDLYTSISMENAVPTWITDIVAPKVKEFIEAKVLNNDLRFHPDGDLE</sequence>
<gene>
    <name evidence="2" type="ORF">PoB_002164900</name>
</gene>
<feature type="region of interest" description="Disordered" evidence="1">
    <location>
        <begin position="1"/>
        <end position="20"/>
    </location>
</feature>
<protein>
    <submittedName>
        <fullName evidence="2">Uncharacterized protein</fullName>
    </submittedName>
</protein>
<comment type="caution">
    <text evidence="2">The sequence shown here is derived from an EMBL/GenBank/DDBJ whole genome shotgun (WGS) entry which is preliminary data.</text>
</comment>
<keyword evidence="3" id="KW-1185">Reference proteome</keyword>
<evidence type="ECO:0000313" key="3">
    <source>
        <dbReference type="Proteomes" id="UP000735302"/>
    </source>
</evidence>
<name>A0AAV3ZII8_9GAST</name>
<dbReference type="EMBL" id="BLXT01002484">
    <property type="protein sequence ID" value="GFN95143.1"/>
    <property type="molecule type" value="Genomic_DNA"/>
</dbReference>
<organism evidence="2 3">
    <name type="scientific">Plakobranchus ocellatus</name>
    <dbReference type="NCBI Taxonomy" id="259542"/>
    <lineage>
        <taxon>Eukaryota</taxon>
        <taxon>Metazoa</taxon>
        <taxon>Spiralia</taxon>
        <taxon>Lophotrochozoa</taxon>
        <taxon>Mollusca</taxon>
        <taxon>Gastropoda</taxon>
        <taxon>Heterobranchia</taxon>
        <taxon>Euthyneura</taxon>
        <taxon>Panpulmonata</taxon>
        <taxon>Sacoglossa</taxon>
        <taxon>Placobranchoidea</taxon>
        <taxon>Plakobranchidae</taxon>
        <taxon>Plakobranchus</taxon>
    </lineage>
</organism>
<reference evidence="2 3" key="1">
    <citation type="journal article" date="2021" name="Elife">
        <title>Chloroplast acquisition without the gene transfer in kleptoplastic sea slugs, Plakobranchus ocellatus.</title>
        <authorList>
            <person name="Maeda T."/>
            <person name="Takahashi S."/>
            <person name="Yoshida T."/>
            <person name="Shimamura S."/>
            <person name="Takaki Y."/>
            <person name="Nagai Y."/>
            <person name="Toyoda A."/>
            <person name="Suzuki Y."/>
            <person name="Arimoto A."/>
            <person name="Ishii H."/>
            <person name="Satoh N."/>
            <person name="Nishiyama T."/>
            <person name="Hasebe M."/>
            <person name="Maruyama T."/>
            <person name="Minagawa J."/>
            <person name="Obokata J."/>
            <person name="Shigenobu S."/>
        </authorList>
    </citation>
    <scope>NUCLEOTIDE SEQUENCE [LARGE SCALE GENOMIC DNA]</scope>
</reference>
<dbReference type="AlphaFoldDB" id="A0AAV3ZII8"/>
<evidence type="ECO:0000313" key="2">
    <source>
        <dbReference type="EMBL" id="GFN95143.1"/>
    </source>
</evidence>
<evidence type="ECO:0000256" key="1">
    <source>
        <dbReference type="SAM" id="MobiDB-lite"/>
    </source>
</evidence>